<comment type="similarity">
    <text evidence="18">Belongs to the NnrE/AIBP family.</text>
</comment>
<evidence type="ECO:0000256" key="10">
    <source>
        <dbReference type="ARBA" id="ARBA00023027"/>
    </source>
</evidence>
<dbReference type="PROSITE" id="PS51383">
    <property type="entry name" value="YJEF_C_3"/>
    <property type="match status" value="1"/>
</dbReference>
<comment type="cofactor">
    <cofactor evidence="17">
        <name>Mg(2+)</name>
        <dbReference type="ChEBI" id="CHEBI:18420"/>
    </cofactor>
</comment>
<feature type="domain" description="YjeF N-terminal" evidence="21">
    <location>
        <begin position="21"/>
        <end position="221"/>
    </location>
</feature>
<comment type="function">
    <text evidence="17">Catalyzes the dehydration of the S-form of NAD(P)HX at the expense of ADP, which is converted to AMP. Together with NAD(P)HX epimerase, which catalyzes the epimerization of the S- and R-forms, the enzyme allows the repair of both epimers of NAD(P)HX, a damaged form of NAD(P)H that is a result of enzymatic or heat-dependent hydration.</text>
</comment>
<dbReference type="PANTHER" id="PTHR12592:SF0">
    <property type="entry name" value="ATP-DEPENDENT (S)-NAD(P)H-HYDRATE DEHYDRATASE"/>
    <property type="match status" value="1"/>
</dbReference>
<dbReference type="HAMAP" id="MF_01966">
    <property type="entry name" value="NADHX_epimerase"/>
    <property type="match status" value="1"/>
</dbReference>
<feature type="binding site" evidence="18">
    <location>
        <position position="71"/>
    </location>
    <ligand>
        <name>K(+)</name>
        <dbReference type="ChEBI" id="CHEBI:29103"/>
    </ligand>
</feature>
<keyword evidence="10 17" id="KW-0520">NAD</keyword>
<comment type="cofactor">
    <cofactor evidence="18 19">
        <name>K(+)</name>
        <dbReference type="ChEBI" id="CHEBI:29103"/>
    </cofactor>
    <text evidence="18 19">Binds 1 potassium ion per subunit.</text>
</comment>
<evidence type="ECO:0000256" key="7">
    <source>
        <dbReference type="ARBA" id="ARBA00022840"/>
    </source>
</evidence>
<dbReference type="PANTHER" id="PTHR12592">
    <property type="entry name" value="ATP-DEPENDENT (S)-NAD(P)H-HYDRATE DEHYDRATASE FAMILY MEMBER"/>
    <property type="match status" value="1"/>
</dbReference>
<feature type="domain" description="YjeF C-terminal" evidence="20">
    <location>
        <begin position="235"/>
        <end position="517"/>
    </location>
</feature>
<dbReference type="SUPFAM" id="SSF64153">
    <property type="entry name" value="YjeF N-terminal domain-like"/>
    <property type="match status" value="1"/>
</dbReference>
<name>A0ABS3FXF3_9CYAN</name>
<dbReference type="EMBL" id="JAFLQW010000589">
    <property type="protein sequence ID" value="MBO0351813.1"/>
    <property type="molecule type" value="Genomic_DNA"/>
</dbReference>
<comment type="function">
    <text evidence="18">Catalyzes the epimerization of the S- and R-forms of NAD(P)HX, a damaged form of NAD(P)H that is a result of enzymatic or heat-dependent hydration. This is a prerequisite for the S-specific NAD(P)H-hydrate dehydratase to allow the repair of both epimers of NAD(P)HX.</text>
</comment>
<comment type="similarity">
    <text evidence="4 19">In the C-terminal section; belongs to the NnrD/CARKD family.</text>
</comment>
<evidence type="ECO:0000313" key="22">
    <source>
        <dbReference type="EMBL" id="MBO0351813.1"/>
    </source>
</evidence>
<keyword evidence="23" id="KW-1185">Reference proteome</keyword>
<reference evidence="22 23" key="1">
    <citation type="submission" date="2021-03" db="EMBL/GenBank/DDBJ databases">
        <title>Metabolic Capacity of the Antarctic Cyanobacterium Phormidium pseudopriestleyi that Sustains Oxygenic Photosynthesis in the Presence of Hydrogen Sulfide.</title>
        <authorList>
            <person name="Lumian J.E."/>
            <person name="Jungblut A.D."/>
            <person name="Dillon M.L."/>
            <person name="Hawes I."/>
            <person name="Doran P.T."/>
            <person name="Mackey T.J."/>
            <person name="Dick G.J."/>
            <person name="Grettenberger C.L."/>
            <person name="Sumner D.Y."/>
        </authorList>
    </citation>
    <scope>NUCLEOTIDE SEQUENCE [LARGE SCALE GENOMIC DNA]</scope>
    <source>
        <strain evidence="22 23">FRX01</strain>
    </source>
</reference>
<dbReference type="CDD" id="cd01171">
    <property type="entry name" value="YXKO-related"/>
    <property type="match status" value="1"/>
</dbReference>
<evidence type="ECO:0000256" key="9">
    <source>
        <dbReference type="ARBA" id="ARBA00022958"/>
    </source>
</evidence>
<feature type="binding site" evidence="17">
    <location>
        <position position="338"/>
    </location>
    <ligand>
        <name>(6S)-NADPHX</name>
        <dbReference type="ChEBI" id="CHEBI:64076"/>
    </ligand>
</feature>
<dbReference type="Pfam" id="PF01256">
    <property type="entry name" value="Carb_kinase"/>
    <property type="match status" value="1"/>
</dbReference>
<organism evidence="22 23">
    <name type="scientific">Phormidium pseudopriestleyi FRX01</name>
    <dbReference type="NCBI Taxonomy" id="1759528"/>
    <lineage>
        <taxon>Bacteria</taxon>
        <taxon>Bacillati</taxon>
        <taxon>Cyanobacteriota</taxon>
        <taxon>Cyanophyceae</taxon>
        <taxon>Oscillatoriophycideae</taxon>
        <taxon>Oscillatoriales</taxon>
        <taxon>Oscillatoriaceae</taxon>
        <taxon>Phormidium</taxon>
    </lineage>
</organism>
<feature type="binding site" evidence="17">
    <location>
        <position position="454"/>
    </location>
    <ligand>
        <name>(6S)-NADPHX</name>
        <dbReference type="ChEBI" id="CHEBI:64076"/>
    </ligand>
</feature>
<dbReference type="EC" id="4.2.1.136" evidence="19"/>
<sequence>MTLQQNRQHQIHQFIVTSAQMSAIEGRIFAAGMPVAALMEKVAQAIFKRLVALYPRPRVRRVGVLVGPGHNGGDALVVARELHFAGYEVLIYRPLSKCKELTGKHGEYVASLGVEFFEEIEPLLDCDLIVDGLFGVGLERSISGKIAQGIDRLNEQSQPVISIDLPSGLHTDTGAVLGTAIQATQTFCLGLWKLGLFYDKALAYVGKAELIDFDIPLKDIQAVLGDRNPIYRITSAVAIAHLPLKRPQFTHKYKEGHLLAICGSQRYMGAALLCGLGAKASGVGMLTIAVPKSLKPYMSQQLADALVVGCPETESGAIAELPDSIDLSSFDAIACGCGLTLDAMGVVQAVLESDRPLILDADGLNALAQLGTIPTLSQREAFTLLTPHPGEFKRLFPDVQGEAEDLVRAVRRASEQSGAVVMLKQARTAIGYPDGSVWINPESTPALARGGSGDVLTGLSSGLIAQAIARKLPVEPLVQTAVWWHAQAAISAAGVRTELGVDAVTLSDYLLKVLPQFVRSGNQLEKSSG</sequence>
<dbReference type="NCBIfam" id="TIGR00197">
    <property type="entry name" value="yjeF_nterm"/>
    <property type="match status" value="1"/>
</dbReference>
<comment type="similarity">
    <text evidence="17">Belongs to the NnrD/CARKD family.</text>
</comment>
<dbReference type="PIRSF" id="PIRSF017184">
    <property type="entry name" value="Nnr"/>
    <property type="match status" value="1"/>
</dbReference>
<feature type="binding site" evidence="18">
    <location>
        <position position="167"/>
    </location>
    <ligand>
        <name>K(+)</name>
        <dbReference type="ChEBI" id="CHEBI:29103"/>
    </ligand>
</feature>
<evidence type="ECO:0000256" key="1">
    <source>
        <dbReference type="ARBA" id="ARBA00000013"/>
    </source>
</evidence>
<keyword evidence="6 17" id="KW-0547">Nucleotide-binding</keyword>
<dbReference type="InterPro" id="IPR036652">
    <property type="entry name" value="YjeF_N_dom_sf"/>
</dbReference>
<keyword evidence="13" id="KW-0511">Multifunctional enzyme</keyword>
<evidence type="ECO:0000259" key="20">
    <source>
        <dbReference type="PROSITE" id="PS51383"/>
    </source>
</evidence>
<feature type="binding site" evidence="18">
    <location>
        <position position="131"/>
    </location>
    <ligand>
        <name>K(+)</name>
        <dbReference type="ChEBI" id="CHEBI:29103"/>
    </ligand>
</feature>
<evidence type="ECO:0000256" key="14">
    <source>
        <dbReference type="ARBA" id="ARBA00025153"/>
    </source>
</evidence>
<comment type="similarity">
    <text evidence="3 19">In the N-terminal section; belongs to the NnrE/AIBP family.</text>
</comment>
<comment type="subunit">
    <text evidence="17">Homotetramer.</text>
</comment>
<keyword evidence="12 17" id="KW-0456">Lyase</keyword>
<keyword evidence="8 17" id="KW-0521">NADP</keyword>
<dbReference type="InterPro" id="IPR000631">
    <property type="entry name" value="CARKD"/>
</dbReference>
<feature type="binding site" evidence="17">
    <location>
        <begin position="424"/>
        <end position="428"/>
    </location>
    <ligand>
        <name>AMP</name>
        <dbReference type="ChEBI" id="CHEBI:456215"/>
    </ligand>
</feature>
<dbReference type="RefSeq" id="WP_207090242.1">
    <property type="nucleotide sequence ID" value="NZ_JAFLQW010000589.1"/>
</dbReference>
<feature type="binding site" evidence="18">
    <location>
        <position position="164"/>
    </location>
    <ligand>
        <name>(6S)-NADPHX</name>
        <dbReference type="ChEBI" id="CHEBI:64076"/>
    </ligand>
</feature>
<evidence type="ECO:0000256" key="11">
    <source>
        <dbReference type="ARBA" id="ARBA00023235"/>
    </source>
</evidence>
<comment type="catalytic activity">
    <reaction evidence="1 18 19">
        <text>(6R)-NADHX = (6S)-NADHX</text>
        <dbReference type="Rhea" id="RHEA:32215"/>
        <dbReference type="ChEBI" id="CHEBI:64074"/>
        <dbReference type="ChEBI" id="CHEBI:64075"/>
        <dbReference type="EC" id="5.1.99.6"/>
    </reaction>
</comment>
<dbReference type="InterPro" id="IPR029056">
    <property type="entry name" value="Ribokinase-like"/>
</dbReference>
<evidence type="ECO:0000256" key="15">
    <source>
        <dbReference type="ARBA" id="ARBA00048238"/>
    </source>
</evidence>
<accession>A0ABS3FXF3</accession>
<dbReference type="Gene3D" id="3.40.1190.20">
    <property type="match status" value="1"/>
</dbReference>
<evidence type="ECO:0000256" key="18">
    <source>
        <dbReference type="HAMAP-Rule" id="MF_01966"/>
    </source>
</evidence>
<evidence type="ECO:0000256" key="2">
    <source>
        <dbReference type="ARBA" id="ARBA00000909"/>
    </source>
</evidence>
<comment type="function">
    <text evidence="14 19">Bifunctional enzyme that catalyzes the epimerization of the S- and R-forms of NAD(P)HX and the dehydration of the S-form of NAD(P)HX at the expense of ADP, which is converted to AMP. This allows the repair of both epimers of NAD(P)HX, a damaged form of NAD(P)H that is a result of enzymatic or heat-dependent hydration.</text>
</comment>
<dbReference type="InterPro" id="IPR004443">
    <property type="entry name" value="YjeF_N_dom"/>
</dbReference>
<evidence type="ECO:0000313" key="23">
    <source>
        <dbReference type="Proteomes" id="UP000664844"/>
    </source>
</evidence>
<feature type="binding site" evidence="18">
    <location>
        <begin position="70"/>
        <end position="74"/>
    </location>
    <ligand>
        <name>(6S)-NADPHX</name>
        <dbReference type="ChEBI" id="CHEBI:64076"/>
    </ligand>
</feature>
<dbReference type="EC" id="5.1.99.6" evidence="19"/>
<dbReference type="Proteomes" id="UP000664844">
    <property type="component" value="Unassembled WGS sequence"/>
</dbReference>
<dbReference type="Pfam" id="PF03853">
    <property type="entry name" value="YjeF_N"/>
    <property type="match status" value="1"/>
</dbReference>
<evidence type="ECO:0000256" key="19">
    <source>
        <dbReference type="PIRNR" id="PIRNR017184"/>
    </source>
</evidence>
<comment type="catalytic activity">
    <reaction evidence="2 18 19">
        <text>(6R)-NADPHX = (6S)-NADPHX</text>
        <dbReference type="Rhea" id="RHEA:32227"/>
        <dbReference type="ChEBI" id="CHEBI:64076"/>
        <dbReference type="ChEBI" id="CHEBI:64077"/>
        <dbReference type="EC" id="5.1.99.6"/>
    </reaction>
</comment>
<evidence type="ECO:0000256" key="3">
    <source>
        <dbReference type="ARBA" id="ARBA00006001"/>
    </source>
</evidence>
<evidence type="ECO:0000259" key="21">
    <source>
        <dbReference type="PROSITE" id="PS51385"/>
    </source>
</evidence>
<proteinExistence type="inferred from homology"/>
<comment type="caution">
    <text evidence="18">Lacks conserved residue(s) required for the propagation of feature annotation.</text>
</comment>
<dbReference type="PROSITE" id="PS51385">
    <property type="entry name" value="YJEF_N"/>
    <property type="match status" value="1"/>
</dbReference>
<evidence type="ECO:0000256" key="13">
    <source>
        <dbReference type="ARBA" id="ARBA00023268"/>
    </source>
</evidence>
<dbReference type="Gene3D" id="3.40.50.10260">
    <property type="entry name" value="YjeF N-terminal domain"/>
    <property type="match status" value="1"/>
</dbReference>
<dbReference type="InterPro" id="IPR030677">
    <property type="entry name" value="Nnr"/>
</dbReference>
<feature type="binding site" evidence="17">
    <location>
        <position position="453"/>
    </location>
    <ligand>
        <name>AMP</name>
        <dbReference type="ChEBI" id="CHEBI:456215"/>
    </ligand>
</feature>
<protein>
    <recommendedName>
        <fullName evidence="19">Bifunctional NAD(P)H-hydrate repair enzyme</fullName>
    </recommendedName>
    <alternativeName>
        <fullName evidence="19">Nicotinamide nucleotide repair protein</fullName>
    </alternativeName>
    <domain>
        <recommendedName>
            <fullName evidence="19">ADP-dependent (S)-NAD(P)H-hydrate dehydratase</fullName>
            <ecNumber evidence="19">4.2.1.136</ecNumber>
        </recommendedName>
        <alternativeName>
            <fullName evidence="19">ADP-dependent NAD(P)HX dehydratase</fullName>
        </alternativeName>
    </domain>
    <domain>
        <recommendedName>
            <fullName evidence="19">NAD(P)H-hydrate epimerase</fullName>
            <ecNumber evidence="19">5.1.99.6</ecNumber>
        </recommendedName>
    </domain>
</protein>
<gene>
    <name evidence="17" type="primary">nnrD</name>
    <name evidence="18" type="synonym">nnrE</name>
    <name evidence="22" type="ORF">J0895_22565</name>
</gene>
<dbReference type="NCBIfam" id="TIGR00196">
    <property type="entry name" value="yjeF_cterm"/>
    <property type="match status" value="1"/>
</dbReference>
<evidence type="ECO:0000256" key="17">
    <source>
        <dbReference type="HAMAP-Rule" id="MF_01965"/>
    </source>
</evidence>
<evidence type="ECO:0000256" key="8">
    <source>
        <dbReference type="ARBA" id="ARBA00022857"/>
    </source>
</evidence>
<keyword evidence="9 18" id="KW-0630">Potassium</keyword>
<feature type="binding site" evidence="17">
    <location>
        <position position="270"/>
    </location>
    <ligand>
        <name>(6S)-NADPHX</name>
        <dbReference type="ChEBI" id="CHEBI:64076"/>
    </ligand>
</feature>
<evidence type="ECO:0000256" key="12">
    <source>
        <dbReference type="ARBA" id="ARBA00023239"/>
    </source>
</evidence>
<keyword evidence="5 18" id="KW-0479">Metal-binding</keyword>
<comment type="catalytic activity">
    <reaction evidence="16 17 19">
        <text>(6S)-NADPHX + ADP = AMP + phosphate + NADPH + H(+)</text>
        <dbReference type="Rhea" id="RHEA:32235"/>
        <dbReference type="ChEBI" id="CHEBI:15378"/>
        <dbReference type="ChEBI" id="CHEBI:43474"/>
        <dbReference type="ChEBI" id="CHEBI:57783"/>
        <dbReference type="ChEBI" id="CHEBI:64076"/>
        <dbReference type="ChEBI" id="CHEBI:456215"/>
        <dbReference type="ChEBI" id="CHEBI:456216"/>
        <dbReference type="EC" id="4.2.1.136"/>
    </reaction>
</comment>
<comment type="caution">
    <text evidence="22">The sequence shown here is derived from an EMBL/GenBank/DDBJ whole genome shotgun (WGS) entry which is preliminary data.</text>
</comment>
<comment type="catalytic activity">
    <reaction evidence="15 17 19">
        <text>(6S)-NADHX + ADP = AMP + phosphate + NADH + H(+)</text>
        <dbReference type="Rhea" id="RHEA:32223"/>
        <dbReference type="ChEBI" id="CHEBI:15378"/>
        <dbReference type="ChEBI" id="CHEBI:43474"/>
        <dbReference type="ChEBI" id="CHEBI:57945"/>
        <dbReference type="ChEBI" id="CHEBI:64074"/>
        <dbReference type="ChEBI" id="CHEBI:456215"/>
        <dbReference type="ChEBI" id="CHEBI:456216"/>
        <dbReference type="EC" id="4.2.1.136"/>
    </reaction>
</comment>
<feature type="binding site" evidence="18">
    <location>
        <begin position="135"/>
        <end position="141"/>
    </location>
    <ligand>
        <name>(6S)-NADPHX</name>
        <dbReference type="ChEBI" id="CHEBI:64076"/>
    </ligand>
</feature>
<evidence type="ECO:0000256" key="5">
    <source>
        <dbReference type="ARBA" id="ARBA00022723"/>
    </source>
</evidence>
<evidence type="ECO:0000256" key="6">
    <source>
        <dbReference type="ARBA" id="ARBA00022741"/>
    </source>
</evidence>
<evidence type="ECO:0000256" key="4">
    <source>
        <dbReference type="ARBA" id="ARBA00009524"/>
    </source>
</evidence>
<evidence type="ECO:0000256" key="16">
    <source>
        <dbReference type="ARBA" id="ARBA00049209"/>
    </source>
</evidence>
<dbReference type="SUPFAM" id="SSF53613">
    <property type="entry name" value="Ribokinase-like"/>
    <property type="match status" value="1"/>
</dbReference>
<dbReference type="HAMAP" id="MF_01965">
    <property type="entry name" value="NADHX_dehydratase"/>
    <property type="match status" value="1"/>
</dbReference>
<keyword evidence="7 17" id="KW-0067">ATP-binding</keyword>
<feature type="binding site" evidence="17">
    <location>
        <position position="388"/>
    </location>
    <ligand>
        <name>(6S)-NADPHX</name>
        <dbReference type="ChEBI" id="CHEBI:64076"/>
    </ligand>
</feature>
<keyword evidence="11 18" id="KW-0413">Isomerase</keyword>